<accession>A0A6V7Q5W0</accession>
<dbReference type="PANTHER" id="PTHR36048">
    <property type="entry name" value="RIBOSOME MATURATION FACTOR"/>
    <property type="match status" value="1"/>
</dbReference>
<feature type="compositionally biased region" description="Basic residues" evidence="1">
    <location>
        <begin position="185"/>
        <end position="197"/>
    </location>
</feature>
<dbReference type="EMBL" id="LR862133">
    <property type="protein sequence ID" value="CAD1838604.1"/>
    <property type="molecule type" value="Genomic_DNA"/>
</dbReference>
<dbReference type="PANTHER" id="PTHR36048:SF1">
    <property type="entry name" value="RIBOSOME MATURATION FACTOR"/>
    <property type="match status" value="1"/>
</dbReference>
<dbReference type="AlphaFoldDB" id="A0A6V7Q5W0"/>
<proteinExistence type="predicted"/>
<name>A0A6V7Q5W0_ANACO</name>
<feature type="compositionally biased region" description="Low complexity" evidence="1">
    <location>
        <begin position="334"/>
        <end position="358"/>
    </location>
</feature>
<sequence>MCERRRVCVPGCANGEERAAGMCEQRRVCYRRATYRESDGGERGNDPHRLAPHALTLILTLARAPLALLASDSAEVFFSLRPSSTAFAALRDDNEDGNASSSSAFALHLHCTGFCTHQIHFWKLAFSPPSSTIKRKHFSAGSGDDEFVWRLDEEDDLMDAKPITTEAIAITEKKMDMTLEDIIKMSKKNNSKGKRPPRMPNKSRGFPNGNPSQGNSKVQRFMDSRSSIRQGVLAQRRSNFRGNQFPVTTQVAKKAAAMPIRNRAANWGKPRVAPASVQRKDSAAGKDKVLLPKHRPQTLDALFATMKEQRMRNISQQPAGGSGRQVAARRRRNQQWQVRGGNGAASAASGRRFGNLSR</sequence>
<gene>
    <name evidence="2" type="ORF">CB5_LOCUS21815</name>
</gene>
<organism evidence="2">
    <name type="scientific">Ananas comosus var. bracteatus</name>
    <name type="common">red pineapple</name>
    <dbReference type="NCBI Taxonomy" id="296719"/>
    <lineage>
        <taxon>Eukaryota</taxon>
        <taxon>Viridiplantae</taxon>
        <taxon>Streptophyta</taxon>
        <taxon>Embryophyta</taxon>
        <taxon>Tracheophyta</taxon>
        <taxon>Spermatophyta</taxon>
        <taxon>Magnoliopsida</taxon>
        <taxon>Liliopsida</taxon>
        <taxon>Poales</taxon>
        <taxon>Bromeliaceae</taxon>
        <taxon>Bromelioideae</taxon>
        <taxon>Ananas</taxon>
    </lineage>
</organism>
<evidence type="ECO:0000313" key="2">
    <source>
        <dbReference type="EMBL" id="CAD1838604.1"/>
    </source>
</evidence>
<reference evidence="2" key="1">
    <citation type="submission" date="2020-07" db="EMBL/GenBank/DDBJ databases">
        <authorList>
            <person name="Lin J."/>
        </authorList>
    </citation>
    <scope>NUCLEOTIDE SEQUENCE</scope>
</reference>
<feature type="compositionally biased region" description="Polar residues" evidence="1">
    <location>
        <begin position="209"/>
        <end position="222"/>
    </location>
</feature>
<evidence type="ECO:0000256" key="1">
    <source>
        <dbReference type="SAM" id="MobiDB-lite"/>
    </source>
</evidence>
<feature type="region of interest" description="Disordered" evidence="1">
    <location>
        <begin position="312"/>
        <end position="358"/>
    </location>
</feature>
<protein>
    <submittedName>
        <fullName evidence="2">Uncharacterized protein</fullName>
    </submittedName>
</protein>
<feature type="region of interest" description="Disordered" evidence="1">
    <location>
        <begin position="185"/>
        <end position="222"/>
    </location>
</feature>